<dbReference type="AlphaFoldDB" id="A0A0N7MKU5"/>
<reference evidence="6" key="1">
    <citation type="submission" date="2015-10" db="EMBL/GenBank/DDBJ databases">
        <authorList>
            <person name="Devillers H."/>
        </authorList>
    </citation>
    <scope>NUCLEOTIDE SEQUENCE [LARGE SCALE GENOMIC DNA]</scope>
</reference>
<feature type="region of interest" description="Disordered" evidence="2">
    <location>
        <begin position="174"/>
        <end position="200"/>
    </location>
</feature>
<gene>
    <name evidence="5" type="ORF">LAQU0_S01e06942g</name>
</gene>
<name>A0A0N7MKU5_9SACH</name>
<dbReference type="PANTHER" id="PTHR19134:SF561">
    <property type="entry name" value="PROTEIN TYROSINE PHOSPHATASE 36E, ISOFORM A"/>
    <property type="match status" value="1"/>
</dbReference>
<dbReference type="EMBL" id="LN890560">
    <property type="protein sequence ID" value="CUS20454.1"/>
    <property type="molecule type" value="Genomic_DNA"/>
</dbReference>
<dbReference type="InterPro" id="IPR003595">
    <property type="entry name" value="Tyr_Pase_cat"/>
</dbReference>
<dbReference type="PROSITE" id="PS50056">
    <property type="entry name" value="TYR_PHOSPHATASE_2"/>
    <property type="match status" value="1"/>
</dbReference>
<dbReference type="SMART" id="SM00404">
    <property type="entry name" value="PTPc_motif"/>
    <property type="match status" value="1"/>
</dbReference>
<feature type="domain" description="Tyrosine specific protein phosphatases" evidence="4">
    <location>
        <begin position="739"/>
        <end position="832"/>
    </location>
</feature>
<evidence type="ECO:0000256" key="2">
    <source>
        <dbReference type="SAM" id="MobiDB-lite"/>
    </source>
</evidence>
<dbReference type="InterPro" id="IPR050348">
    <property type="entry name" value="Protein-Tyr_Phosphatase"/>
</dbReference>
<feature type="domain" description="Tyrosine-protein phosphatase" evidence="3">
    <location>
        <begin position="436"/>
        <end position="841"/>
    </location>
</feature>
<dbReference type="Gene3D" id="3.40.250.10">
    <property type="entry name" value="Rhodanese-like domain"/>
    <property type="match status" value="1"/>
</dbReference>
<evidence type="ECO:0000313" key="6">
    <source>
        <dbReference type="Proteomes" id="UP000236544"/>
    </source>
</evidence>
<dbReference type="InterPro" id="IPR016130">
    <property type="entry name" value="Tyr_Pase_AS"/>
</dbReference>
<comment type="similarity">
    <text evidence="1">Belongs to the protein-tyrosine phosphatase family. Non-receptor class subfamily.</text>
</comment>
<feature type="region of interest" description="Disordered" evidence="2">
    <location>
        <begin position="338"/>
        <end position="357"/>
    </location>
</feature>
<feature type="region of interest" description="Disordered" evidence="2">
    <location>
        <begin position="646"/>
        <end position="665"/>
    </location>
</feature>
<dbReference type="Pfam" id="PF00102">
    <property type="entry name" value="Y_phosphatase"/>
    <property type="match status" value="2"/>
</dbReference>
<feature type="compositionally biased region" description="Polar residues" evidence="2">
    <location>
        <begin position="503"/>
        <end position="516"/>
    </location>
</feature>
<feature type="compositionally biased region" description="Acidic residues" evidence="2">
    <location>
        <begin position="411"/>
        <end position="421"/>
    </location>
</feature>
<dbReference type="SUPFAM" id="SSF52799">
    <property type="entry name" value="(Phosphotyrosine protein) phosphatases II"/>
    <property type="match status" value="1"/>
</dbReference>
<dbReference type="GO" id="GO:0004725">
    <property type="term" value="F:protein tyrosine phosphatase activity"/>
    <property type="evidence" value="ECO:0007669"/>
    <property type="project" value="InterPro"/>
</dbReference>
<dbReference type="PROSITE" id="PS00383">
    <property type="entry name" value="TYR_PHOSPHATASE_1"/>
    <property type="match status" value="1"/>
</dbReference>
<dbReference type="PRINTS" id="PR00700">
    <property type="entry name" value="PRTYPHPHTASE"/>
</dbReference>
<feature type="region of interest" description="Disordered" evidence="2">
    <location>
        <begin position="500"/>
        <end position="537"/>
    </location>
</feature>
<evidence type="ECO:0000313" key="5">
    <source>
        <dbReference type="EMBL" id="CUS20454.1"/>
    </source>
</evidence>
<sequence>MSQAHLGMRHSGTAVHLGSPKSQAFMNAASTSVDLTKSQYYIAHIQPCESLSEARQLENALFIDLSQCGTQLQLPNYTRVHLKFPSTLLRRPKFQFSQLIQTLDHETQQALEAEVSRRSTYVFYDEGSTLQNCSFNTSHILAKIVPYLYQQPRDIRLFFLQGGAAQPQERTVHQHTPFARPPHPASTRSSGIRKAAPSKHNMNLKITIPSRNLRTDNSNYMFIQSFKKDSVHYSPDSLQKYFTFHMPSKIEPDDQILPVWLRTFSKDGNKNLLRILTSFEHLEKLEVQRLERCLQSFKDDQGSKTGGDAKHPMADDSSSRPQRPRVEKLYSFREMQKQFQPNRHDYDSDNDSYHQSEEAKLKMDISEELNDGENKKMLLKLKKAKEDYDPFSSDPKSSGGCADLAPAHEGNEDDEEIAETPMDDYLLTRGIQSFTKNRYSNILPYEHSRVKLEPSPIWAENKNDQFFNAGTPGPSSPAGSTLRRRRNSYFSQDCSNDRDVEQTCLQKSESSRNSLMPPSVALEPRSTAAPPHKPASENESFNDYFNANYLKIPQVNPDFNYIATQAPLPSTLDDFWKVVIANNVKVIISLNSDDELSLRKWDVYWNSSTLKKFDVRVNKTYENVAGVEGCILRVFDVRRHISYEATPEEGKKDSDSIRADKSEDNGSFAQRLEENASSKNGRDSKFSPSYTVCQLQYTKWLDSCGIVMSDVLKLHRIKTHLSNDAEGFIKSVQDGKVYEDIMQSKNEVPKSTSAFDQKKSTVSAPVLVHCSAGCGRTGVFITLDYLLNVLEHPTDRSNRIDVWNMSQDLIYIIVNELRKQRISMVQNLTQYITCYEGILEYFGLRKSAGRDATVY</sequence>
<evidence type="ECO:0000256" key="1">
    <source>
        <dbReference type="ARBA" id="ARBA00009649"/>
    </source>
</evidence>
<dbReference type="Proteomes" id="UP000236544">
    <property type="component" value="Unassembled WGS sequence"/>
</dbReference>
<dbReference type="Gene3D" id="3.90.190.10">
    <property type="entry name" value="Protein tyrosine phosphatase superfamily"/>
    <property type="match status" value="1"/>
</dbReference>
<dbReference type="SMART" id="SM00194">
    <property type="entry name" value="PTPc"/>
    <property type="match status" value="1"/>
</dbReference>
<dbReference type="PROSITE" id="PS50055">
    <property type="entry name" value="TYR_PHOSPHATASE_PTP"/>
    <property type="match status" value="1"/>
</dbReference>
<feature type="region of interest" description="Disordered" evidence="2">
    <location>
        <begin position="387"/>
        <end position="421"/>
    </location>
</feature>
<proteinExistence type="inferred from homology"/>
<evidence type="ECO:0000259" key="3">
    <source>
        <dbReference type="PROSITE" id="PS50055"/>
    </source>
</evidence>
<evidence type="ECO:0000259" key="4">
    <source>
        <dbReference type="PROSITE" id="PS50056"/>
    </source>
</evidence>
<protein>
    <submittedName>
        <fullName evidence="5">LAQU0S01e06942g1_1</fullName>
    </submittedName>
</protein>
<dbReference type="OrthoDB" id="6058203at2759"/>
<dbReference type="InterPro" id="IPR000387">
    <property type="entry name" value="Tyr_Pase_dom"/>
</dbReference>
<feature type="region of interest" description="Disordered" evidence="2">
    <location>
        <begin position="298"/>
        <end position="324"/>
    </location>
</feature>
<organism evidence="5 6">
    <name type="scientific">Lachancea quebecensis</name>
    <dbReference type="NCBI Taxonomy" id="1654605"/>
    <lineage>
        <taxon>Eukaryota</taxon>
        <taxon>Fungi</taxon>
        <taxon>Dikarya</taxon>
        <taxon>Ascomycota</taxon>
        <taxon>Saccharomycotina</taxon>
        <taxon>Saccharomycetes</taxon>
        <taxon>Saccharomycetales</taxon>
        <taxon>Saccharomycetaceae</taxon>
        <taxon>Lachancea</taxon>
    </lineage>
</organism>
<feature type="compositionally biased region" description="Basic and acidic residues" evidence="2">
    <location>
        <begin position="646"/>
        <end position="664"/>
    </location>
</feature>
<dbReference type="InterPro" id="IPR029021">
    <property type="entry name" value="Prot-tyrosine_phosphatase-like"/>
</dbReference>
<keyword evidence="6" id="KW-1185">Reference proteome</keyword>
<dbReference type="PANTHER" id="PTHR19134">
    <property type="entry name" value="RECEPTOR-TYPE TYROSINE-PROTEIN PHOSPHATASE"/>
    <property type="match status" value="1"/>
</dbReference>
<accession>A0A0N7MKU5</accession>
<dbReference type="InterPro" id="IPR036873">
    <property type="entry name" value="Rhodanese-like_dom_sf"/>
</dbReference>
<dbReference type="InterPro" id="IPR000242">
    <property type="entry name" value="PTP_cat"/>
</dbReference>